<accession>A0A931DXM0</accession>
<keyword evidence="2" id="KW-1185">Reference proteome</keyword>
<evidence type="ECO:0000313" key="2">
    <source>
        <dbReference type="Proteomes" id="UP000628448"/>
    </source>
</evidence>
<dbReference type="Proteomes" id="UP000628448">
    <property type="component" value="Unassembled WGS sequence"/>
</dbReference>
<comment type="caution">
    <text evidence="1">The sequence shown here is derived from an EMBL/GenBank/DDBJ whole genome shotgun (WGS) entry which is preliminary data.</text>
</comment>
<gene>
    <name evidence="1" type="ORF">I5907_00860</name>
</gene>
<dbReference type="EMBL" id="JADWYR010000001">
    <property type="protein sequence ID" value="MBG9374767.1"/>
    <property type="molecule type" value="Genomic_DNA"/>
</dbReference>
<reference evidence="1" key="1">
    <citation type="submission" date="2020-11" db="EMBL/GenBank/DDBJ databases">
        <title>Bacterial whole genome sequence for Panacibacter sp. DH6.</title>
        <authorList>
            <person name="Le V."/>
            <person name="Ko S."/>
            <person name="Ahn C.-Y."/>
            <person name="Oh H.-M."/>
        </authorList>
    </citation>
    <scope>NUCLEOTIDE SEQUENCE</scope>
    <source>
        <strain evidence="1">DH6</strain>
    </source>
</reference>
<protein>
    <submittedName>
        <fullName evidence="1">Uncharacterized protein</fullName>
    </submittedName>
</protein>
<organism evidence="1 2">
    <name type="scientific">Panacibacter microcysteis</name>
    <dbReference type="NCBI Taxonomy" id="2793269"/>
    <lineage>
        <taxon>Bacteria</taxon>
        <taxon>Pseudomonadati</taxon>
        <taxon>Bacteroidota</taxon>
        <taxon>Chitinophagia</taxon>
        <taxon>Chitinophagales</taxon>
        <taxon>Chitinophagaceae</taxon>
        <taxon>Panacibacter</taxon>
    </lineage>
</organism>
<sequence>MENIFRRLDFVIKKADEVTEHFHKNELDEVTMFCMCILDRLNFASQSLKILVFNFYKKTKVDYGSGIILRAVLLDYLIVLNALDIYGKNLKDPQTCYKELKNFTLMMLCDSVRNTLDYFETLENRLPQEVLSNMYKNLVKMNPSCFEEYSFDGSKPIIKMTNFRSPKQMFNVLLTSRELQSYKSIYDAYLFYSKYDHFGNMFYGLSRIKPADQLANIDKAVTAFPKSLMFIIVILNSLYPKDELIQNKLYETMSFIDEIENLAPHSSKRTSE</sequence>
<name>A0A931DXM0_9BACT</name>
<proteinExistence type="predicted"/>
<evidence type="ECO:0000313" key="1">
    <source>
        <dbReference type="EMBL" id="MBG9374767.1"/>
    </source>
</evidence>
<dbReference type="RefSeq" id="WP_196988860.1">
    <property type="nucleotide sequence ID" value="NZ_JADWYR010000001.1"/>
</dbReference>
<dbReference type="AlphaFoldDB" id="A0A931DXM0"/>